<dbReference type="RefSeq" id="WP_057819178.1">
    <property type="nucleotide sequence ID" value="NZ_AZEC01000004.1"/>
</dbReference>
<protein>
    <recommendedName>
        <fullName evidence="1">EfeO-type cupredoxin-like domain-containing protein</fullName>
    </recommendedName>
</protein>
<evidence type="ECO:0000313" key="2">
    <source>
        <dbReference type="EMBL" id="KRL13301.1"/>
    </source>
</evidence>
<dbReference type="Proteomes" id="UP000051330">
    <property type="component" value="Unassembled WGS sequence"/>
</dbReference>
<proteinExistence type="predicted"/>
<organism evidence="2 3">
    <name type="scientific">Schleiferilactobacillus perolens DSM 12744</name>
    <dbReference type="NCBI Taxonomy" id="1423792"/>
    <lineage>
        <taxon>Bacteria</taxon>
        <taxon>Bacillati</taxon>
        <taxon>Bacillota</taxon>
        <taxon>Bacilli</taxon>
        <taxon>Lactobacillales</taxon>
        <taxon>Lactobacillaceae</taxon>
        <taxon>Schleiferilactobacillus</taxon>
    </lineage>
</organism>
<dbReference type="Pfam" id="PF13473">
    <property type="entry name" value="Cupredoxin_1"/>
    <property type="match status" value="1"/>
</dbReference>
<dbReference type="Gene3D" id="2.60.40.420">
    <property type="entry name" value="Cupredoxins - blue copper proteins"/>
    <property type="match status" value="1"/>
</dbReference>
<dbReference type="SUPFAM" id="SSF49503">
    <property type="entry name" value="Cupredoxins"/>
    <property type="match status" value="1"/>
</dbReference>
<dbReference type="PATRIC" id="fig|1423792.3.peg.2170"/>
<feature type="domain" description="EfeO-type cupredoxin-like" evidence="1">
    <location>
        <begin position="3"/>
        <end position="87"/>
    </location>
</feature>
<dbReference type="InterPro" id="IPR028096">
    <property type="entry name" value="EfeO_Cupredoxin"/>
</dbReference>
<dbReference type="InterPro" id="IPR008972">
    <property type="entry name" value="Cupredoxin"/>
</dbReference>
<dbReference type="OrthoDB" id="9800141at2"/>
<comment type="caution">
    <text evidence="2">The sequence shown here is derived from an EMBL/GenBank/DDBJ whole genome shotgun (WGS) entry which is preliminary data.</text>
</comment>
<dbReference type="EMBL" id="AZEC01000004">
    <property type="protein sequence ID" value="KRL13301.1"/>
    <property type="molecule type" value="Genomic_DNA"/>
</dbReference>
<evidence type="ECO:0000313" key="3">
    <source>
        <dbReference type="Proteomes" id="UP000051330"/>
    </source>
</evidence>
<evidence type="ECO:0000259" key="1">
    <source>
        <dbReference type="Pfam" id="PF13473"/>
    </source>
</evidence>
<reference evidence="2 3" key="1">
    <citation type="journal article" date="2015" name="Genome Announc.">
        <title>Expanding the biotechnology potential of lactobacilli through comparative genomics of 213 strains and associated genera.</title>
        <authorList>
            <person name="Sun Z."/>
            <person name="Harris H.M."/>
            <person name="McCann A."/>
            <person name="Guo C."/>
            <person name="Argimon S."/>
            <person name="Zhang W."/>
            <person name="Yang X."/>
            <person name="Jeffery I.B."/>
            <person name="Cooney J.C."/>
            <person name="Kagawa T.F."/>
            <person name="Liu W."/>
            <person name="Song Y."/>
            <person name="Salvetti E."/>
            <person name="Wrobel A."/>
            <person name="Rasinkangas P."/>
            <person name="Parkhill J."/>
            <person name="Rea M.C."/>
            <person name="O'Sullivan O."/>
            <person name="Ritari J."/>
            <person name="Douillard F.P."/>
            <person name="Paul Ross R."/>
            <person name="Yang R."/>
            <person name="Briner A.E."/>
            <person name="Felis G.E."/>
            <person name="de Vos W.M."/>
            <person name="Barrangou R."/>
            <person name="Klaenhammer T.R."/>
            <person name="Caufield P.W."/>
            <person name="Cui Y."/>
            <person name="Zhang H."/>
            <person name="O'Toole P.W."/>
        </authorList>
    </citation>
    <scope>NUCLEOTIDE SEQUENCE [LARGE SCALE GENOMIC DNA]</scope>
    <source>
        <strain evidence="2 3">DSM 12744</strain>
    </source>
</reference>
<dbReference type="STRING" id="1423792.FD09_GL002128"/>
<gene>
    <name evidence="2" type="ORF">FD09_GL002128</name>
</gene>
<dbReference type="AlphaFoldDB" id="A0A0R1N641"/>
<keyword evidence="3" id="KW-1185">Reference proteome</keyword>
<accession>A0A0R1N641</accession>
<sequence length="88" mass="9536">MNKQEANIIVDGGYKPAQVTLKQGVPAQLTFKRISNVGCLDQVQLPAFHIKTDLPLNEAQTFAIDTSKPGGYTFSCGMDMAHGKVVIE</sequence>
<name>A0A0R1N641_9LACO</name>